<sequence length="54" mass="5653">MRWVVPLLVVVLGGAVFVLGGADDSPGLQGIGAVLMAGGIILGVRGVRRDRRRR</sequence>
<keyword evidence="3" id="KW-1185">Reference proteome</keyword>
<keyword evidence="1" id="KW-0472">Membrane</keyword>
<feature type="transmembrane region" description="Helical" evidence="1">
    <location>
        <begin position="30"/>
        <end position="47"/>
    </location>
</feature>
<evidence type="ECO:0000313" key="2">
    <source>
        <dbReference type="EMBL" id="GGI75361.1"/>
    </source>
</evidence>
<protein>
    <submittedName>
        <fullName evidence="2">Uncharacterized protein</fullName>
    </submittedName>
</protein>
<evidence type="ECO:0000256" key="1">
    <source>
        <dbReference type="SAM" id="Phobius"/>
    </source>
</evidence>
<keyword evidence="1" id="KW-0812">Transmembrane</keyword>
<name>A0ABQ2CCB6_9MICC</name>
<keyword evidence="1" id="KW-1133">Transmembrane helix</keyword>
<dbReference type="Proteomes" id="UP000658754">
    <property type="component" value="Unassembled WGS sequence"/>
</dbReference>
<reference evidence="3" key="1">
    <citation type="journal article" date="2019" name="Int. J. Syst. Evol. Microbiol.">
        <title>The Global Catalogue of Microorganisms (GCM) 10K type strain sequencing project: providing services to taxonomists for standard genome sequencing and annotation.</title>
        <authorList>
            <consortium name="The Broad Institute Genomics Platform"/>
            <consortium name="The Broad Institute Genome Sequencing Center for Infectious Disease"/>
            <person name="Wu L."/>
            <person name="Ma J."/>
        </authorList>
    </citation>
    <scope>NUCLEOTIDE SEQUENCE [LARGE SCALE GENOMIC DNA]</scope>
    <source>
        <strain evidence="3">CGMCC 1.3601</strain>
    </source>
</reference>
<dbReference type="EMBL" id="BMKV01000002">
    <property type="protein sequence ID" value="GGI75361.1"/>
    <property type="molecule type" value="Genomic_DNA"/>
</dbReference>
<accession>A0ABQ2CCB6</accession>
<gene>
    <name evidence="2" type="ORF">GCM10007175_10510</name>
</gene>
<organism evidence="2 3">
    <name type="scientific">Pseudarthrobacter scleromae</name>
    <dbReference type="NCBI Taxonomy" id="158897"/>
    <lineage>
        <taxon>Bacteria</taxon>
        <taxon>Bacillati</taxon>
        <taxon>Actinomycetota</taxon>
        <taxon>Actinomycetes</taxon>
        <taxon>Micrococcales</taxon>
        <taxon>Micrococcaceae</taxon>
        <taxon>Pseudarthrobacter</taxon>
    </lineage>
</organism>
<dbReference type="RefSeq" id="WP_188728351.1">
    <property type="nucleotide sequence ID" value="NZ_BMKV01000002.1"/>
</dbReference>
<evidence type="ECO:0000313" key="3">
    <source>
        <dbReference type="Proteomes" id="UP000658754"/>
    </source>
</evidence>
<proteinExistence type="predicted"/>
<comment type="caution">
    <text evidence="2">The sequence shown here is derived from an EMBL/GenBank/DDBJ whole genome shotgun (WGS) entry which is preliminary data.</text>
</comment>